<dbReference type="Gene3D" id="3.90.640.10">
    <property type="entry name" value="Actin, Chain A, domain 4"/>
    <property type="match status" value="1"/>
</dbReference>
<reference evidence="4" key="1">
    <citation type="submission" date="2021-03" db="EMBL/GenBank/DDBJ databases">
        <authorList>
            <person name="Tagirdzhanova G."/>
        </authorList>
    </citation>
    <scope>NUCLEOTIDE SEQUENCE</scope>
</reference>
<name>A0A8H3FE94_9LECA</name>
<dbReference type="Pfam" id="PF00012">
    <property type="entry name" value="HSP70"/>
    <property type="match status" value="1"/>
</dbReference>
<dbReference type="GO" id="GO:0140662">
    <property type="term" value="F:ATP-dependent protein folding chaperone"/>
    <property type="evidence" value="ECO:0007669"/>
    <property type="project" value="InterPro"/>
</dbReference>
<dbReference type="InterPro" id="IPR043129">
    <property type="entry name" value="ATPase_NBD"/>
</dbReference>
<dbReference type="OrthoDB" id="2963168at2759"/>
<proteinExistence type="predicted"/>
<comment type="caution">
    <text evidence="4">The sequence shown here is derived from an EMBL/GenBank/DDBJ whole genome shotgun (WGS) entry which is preliminary data.</text>
</comment>
<dbReference type="Proteomes" id="UP000664169">
    <property type="component" value="Unassembled WGS sequence"/>
</dbReference>
<dbReference type="SUPFAM" id="SSF53067">
    <property type="entry name" value="Actin-like ATPase domain"/>
    <property type="match status" value="2"/>
</dbReference>
<dbReference type="Gene3D" id="3.30.420.40">
    <property type="match status" value="3"/>
</dbReference>
<dbReference type="PANTHER" id="PTHR14187:SF5">
    <property type="entry name" value="HEAT SHOCK 70 KDA PROTEIN 12A"/>
    <property type="match status" value="1"/>
</dbReference>
<evidence type="ECO:0008006" key="6">
    <source>
        <dbReference type="Google" id="ProtNLM"/>
    </source>
</evidence>
<dbReference type="PROSITE" id="PS00297">
    <property type="entry name" value="HSP70_1"/>
    <property type="match status" value="1"/>
</dbReference>
<protein>
    <recommendedName>
        <fullName evidence="6">Actin-like ATPase domain-containing protein</fullName>
    </recommendedName>
</protein>
<feature type="region of interest" description="Disordered" evidence="3">
    <location>
        <begin position="364"/>
        <end position="384"/>
    </location>
</feature>
<keyword evidence="5" id="KW-1185">Reference proteome</keyword>
<dbReference type="InterPro" id="IPR018181">
    <property type="entry name" value="Heat_shock_70_CS"/>
</dbReference>
<dbReference type="AlphaFoldDB" id="A0A8H3FE94"/>
<sequence>MTAEVSPAQYSALSFTMPLDVVEDYAEELEDFIHLAHVGCVEAAEDVYGGVLKQHALGSFPILAEYLELLLDNGRDAKVLATLEDITENNFTKAERQFLELTELLSRCRLDPSIMSNREAACWSKTNSTLTDVLRRHLNRDMMELESEQGDIGLESHILEISLSLYLLASKAPYMQEPVAFFSRLPSISADKVFHKHCLSLLQRKRFWEAHKLLSFVMLHSPGPEAVQYYEVFARHLSCNPPSWERRMVELAGTAEYLKILAAETTTANEQLSESFSKFTQAIIAMETLLNIFFEDNTGYRGIHEHKMHDAIRLLLANASGLANTSISREMLQTLEKTTTEYVILPTELRKLIGETCTSASALSASSAESKTAPGHTTSHAKASNPVEETSLLEIFPFEYQPPPLYTRYDLASSKVLGQPQHSISGLPGPAAKPYPSTAVMSTDRIVIGIDLGTTYSGVAWAQASEKIEVMQNWPTTGQLISAKVKWFKLFLDMKDEESMRSYMNNKDPVAINQDYLEQLHIHVMETLKRRFTSTIMQNTRVHYVLTVPAIFSDLAKHRMELAARKAGIGGTNSSLELLSEPESAALYCFKIMQNRMLQIKVGDRMVICDAGGGTVDLIGYELKQIVDVPRLEECSTATGDFCGSSFIDREFEKLLVARMSAEYDSLSLDSKQLAIKNFEACKIRFRDDPAEDSFLIGVPTMRDKNLDLTRDEMRALFDGVVQQILALIEEQVNLSSANTVLLLGGLGQSEYLLLRVKAWADPLGIKVFRPPNAATAVAQGAVLKGIGFETGTIETKVARMPLNSYGIITKEVFEESRHLEVDAEFDLRTGKKMACNQIRWFIRADKLVSNEEVFSKLNESSLLHELKLEELTFRRSFKKLAVWEDTLVCSTEFPPPTRAGPSVYNHCLIRSDLRHLDIKRDFRKIRRGFSTSYLAEYDLVLSLKDDYLDFCLSYQGKRYGAATNIYFETLP</sequence>
<evidence type="ECO:0000256" key="3">
    <source>
        <dbReference type="SAM" id="MobiDB-lite"/>
    </source>
</evidence>
<gene>
    <name evidence="4" type="ORF">GOMPHAMPRED_002450</name>
</gene>
<dbReference type="InterPro" id="IPR013126">
    <property type="entry name" value="Hsp_70_fam"/>
</dbReference>
<dbReference type="PANTHER" id="PTHR14187">
    <property type="entry name" value="ALPHA KINASE/ELONGATION FACTOR 2 KINASE"/>
    <property type="match status" value="1"/>
</dbReference>
<evidence type="ECO:0000256" key="1">
    <source>
        <dbReference type="ARBA" id="ARBA00022741"/>
    </source>
</evidence>
<dbReference type="GO" id="GO:0005524">
    <property type="term" value="F:ATP binding"/>
    <property type="evidence" value="ECO:0007669"/>
    <property type="project" value="UniProtKB-KW"/>
</dbReference>
<accession>A0A8H3FE94</accession>
<keyword evidence="2" id="KW-0067">ATP-binding</keyword>
<dbReference type="CDD" id="cd10170">
    <property type="entry name" value="ASKHA_NBD_HSP70"/>
    <property type="match status" value="1"/>
</dbReference>
<dbReference type="EMBL" id="CAJPDQ010000017">
    <property type="protein sequence ID" value="CAF9921944.1"/>
    <property type="molecule type" value="Genomic_DNA"/>
</dbReference>
<evidence type="ECO:0000256" key="2">
    <source>
        <dbReference type="ARBA" id="ARBA00022840"/>
    </source>
</evidence>
<evidence type="ECO:0000313" key="5">
    <source>
        <dbReference type="Proteomes" id="UP000664169"/>
    </source>
</evidence>
<keyword evidence="1" id="KW-0547">Nucleotide-binding</keyword>
<organism evidence="4 5">
    <name type="scientific">Gomphillus americanus</name>
    <dbReference type="NCBI Taxonomy" id="1940652"/>
    <lineage>
        <taxon>Eukaryota</taxon>
        <taxon>Fungi</taxon>
        <taxon>Dikarya</taxon>
        <taxon>Ascomycota</taxon>
        <taxon>Pezizomycotina</taxon>
        <taxon>Lecanoromycetes</taxon>
        <taxon>OSLEUM clade</taxon>
        <taxon>Ostropomycetidae</taxon>
        <taxon>Ostropales</taxon>
        <taxon>Graphidaceae</taxon>
        <taxon>Gomphilloideae</taxon>
        <taxon>Gomphillus</taxon>
    </lineage>
</organism>
<evidence type="ECO:0000313" key="4">
    <source>
        <dbReference type="EMBL" id="CAF9921944.1"/>
    </source>
</evidence>